<keyword evidence="2" id="KW-1185">Reference proteome</keyword>
<gene>
    <name evidence="1" type="ORF">CPB84DRAFT_1793981</name>
</gene>
<protein>
    <submittedName>
        <fullName evidence="1">Uncharacterized protein</fullName>
    </submittedName>
</protein>
<evidence type="ECO:0000313" key="2">
    <source>
        <dbReference type="Proteomes" id="UP000724874"/>
    </source>
</evidence>
<accession>A0A9P5NDN5</accession>
<reference evidence="1" key="1">
    <citation type="submission" date="2020-11" db="EMBL/GenBank/DDBJ databases">
        <authorList>
            <consortium name="DOE Joint Genome Institute"/>
            <person name="Ahrendt S."/>
            <person name="Riley R."/>
            <person name="Andreopoulos W."/>
            <person name="LaButti K."/>
            <person name="Pangilinan J."/>
            <person name="Ruiz-duenas F.J."/>
            <person name="Barrasa J.M."/>
            <person name="Sanchez-Garcia M."/>
            <person name="Camarero S."/>
            <person name="Miyauchi S."/>
            <person name="Serrano A."/>
            <person name="Linde D."/>
            <person name="Babiker R."/>
            <person name="Drula E."/>
            <person name="Ayuso-Fernandez I."/>
            <person name="Pacheco R."/>
            <person name="Padilla G."/>
            <person name="Ferreira P."/>
            <person name="Barriuso J."/>
            <person name="Kellner H."/>
            <person name="Castanera R."/>
            <person name="Alfaro M."/>
            <person name="Ramirez L."/>
            <person name="Pisabarro A.G."/>
            <person name="Kuo A."/>
            <person name="Tritt A."/>
            <person name="Lipzen A."/>
            <person name="He G."/>
            <person name="Yan M."/>
            <person name="Ng V."/>
            <person name="Cullen D."/>
            <person name="Martin F."/>
            <person name="Rosso M.-N."/>
            <person name="Henrissat B."/>
            <person name="Hibbett D."/>
            <person name="Martinez A.T."/>
            <person name="Grigoriev I.V."/>
        </authorList>
    </citation>
    <scope>NUCLEOTIDE SEQUENCE</scope>
    <source>
        <strain evidence="1">AH 44721</strain>
    </source>
</reference>
<proteinExistence type="predicted"/>
<sequence>MRLPQPTNIPYLPIYAVDHLKIRNLRRVNLWAGRDITNTGTIVFPSWMQLGRFSRSANFATVQELL</sequence>
<dbReference type="AlphaFoldDB" id="A0A9P5NDN5"/>
<dbReference type="Proteomes" id="UP000724874">
    <property type="component" value="Unassembled WGS sequence"/>
</dbReference>
<name>A0A9P5NDN5_GYMJU</name>
<evidence type="ECO:0000313" key="1">
    <source>
        <dbReference type="EMBL" id="KAF8878684.1"/>
    </source>
</evidence>
<comment type="caution">
    <text evidence="1">The sequence shown here is derived from an EMBL/GenBank/DDBJ whole genome shotgun (WGS) entry which is preliminary data.</text>
</comment>
<organism evidence="1 2">
    <name type="scientific">Gymnopilus junonius</name>
    <name type="common">Spectacular rustgill mushroom</name>
    <name type="synonym">Gymnopilus spectabilis subsp. junonius</name>
    <dbReference type="NCBI Taxonomy" id="109634"/>
    <lineage>
        <taxon>Eukaryota</taxon>
        <taxon>Fungi</taxon>
        <taxon>Dikarya</taxon>
        <taxon>Basidiomycota</taxon>
        <taxon>Agaricomycotina</taxon>
        <taxon>Agaricomycetes</taxon>
        <taxon>Agaricomycetidae</taxon>
        <taxon>Agaricales</taxon>
        <taxon>Agaricineae</taxon>
        <taxon>Hymenogastraceae</taxon>
        <taxon>Gymnopilus</taxon>
    </lineage>
</organism>
<dbReference type="EMBL" id="JADNYJ010000156">
    <property type="protein sequence ID" value="KAF8878684.1"/>
    <property type="molecule type" value="Genomic_DNA"/>
</dbReference>